<sequence>MRRAGLAALLALLPALLLGCAGPPAPDIARPDQPEAATGTTAREAVLARRQAIATAHPLATDAGWRMLREGGTAVDAAIAAQLVLTLVEPQSSGIGGGAFLLHWDGRRLDAWDGRETAPAAADERLFLDAQGRPLPFRDAVVGGLSVGTPGVMRLLEATHRAHGRLPWARLFEPAIALAEDGFPVSPRLHALLKADAYLRLDPAAAAYFYHPNGEPHPVGHRLRNPALAAVLRTLARDGAKAFYRGPIASSIVAKVRSHPARPGRLSEADLAAYQPRRRDALCSEWRTWRLCGFPPPSSGHLAVAQILGLLEHAAPTGSPLLAGRPTPAFLHTYTEASRLAFADRAQYVADPDFAAPPAGTWRSLLAPAYLAERARLIGERAMERALPGRPDGQPSAWAPQPDAPEHGTSHLSVIDREGRAVALTTTIEDAFGARQLVDGGTGLPGGFLLNNQLTDFAFVPTDAEGRPVANRVEPGKRPRSSMSPTLVFDRNSGELVLNVGSPGGALIIHYTAKALLGTLAWGLDAQQALDLPNFGTTGGPLLLEEDRFPSATLETLRQRGHTVREAPMTSGAQALQRHPRGWLGGADPRREGAVRGD</sequence>
<dbReference type="AlphaFoldDB" id="A0A2S5ST59"/>
<keyword evidence="4" id="KW-0865">Zymogen</keyword>
<dbReference type="PANTHER" id="PTHR43199:SF1">
    <property type="entry name" value="GLUTATHIONE HYDROLASE PROENZYME"/>
    <property type="match status" value="1"/>
</dbReference>
<feature type="compositionally biased region" description="Basic and acidic residues" evidence="5">
    <location>
        <begin position="588"/>
        <end position="598"/>
    </location>
</feature>
<feature type="chain" id="PRO_5015417729" evidence="6">
    <location>
        <begin position="22"/>
        <end position="598"/>
    </location>
</feature>
<evidence type="ECO:0000256" key="5">
    <source>
        <dbReference type="SAM" id="MobiDB-lite"/>
    </source>
</evidence>
<dbReference type="InterPro" id="IPR043138">
    <property type="entry name" value="GGT_lsub"/>
</dbReference>
<evidence type="ECO:0000256" key="1">
    <source>
        <dbReference type="ARBA" id="ARBA00009381"/>
    </source>
</evidence>
<reference evidence="7 8" key="1">
    <citation type="submission" date="2018-02" db="EMBL/GenBank/DDBJ databases">
        <title>Reclassifiation of [Polyangium] brachysporum DSM 7029 as Guopingzhaonella breviflexa gen. nov., sp. nov., a member of the family Comamonadaceae.</title>
        <authorList>
            <person name="Tang B."/>
        </authorList>
    </citation>
    <scope>NUCLEOTIDE SEQUENCE [LARGE SCALE GENOMIC DNA]</scope>
    <source>
        <strain evidence="7 8">BCRC 80649</strain>
    </source>
</reference>
<comment type="caution">
    <text evidence="7">The sequence shown here is derived from an EMBL/GenBank/DDBJ whole genome shotgun (WGS) entry which is preliminary data.</text>
</comment>
<proteinExistence type="inferred from homology"/>
<dbReference type="Gene3D" id="1.10.246.130">
    <property type="match status" value="1"/>
</dbReference>
<dbReference type="PANTHER" id="PTHR43199">
    <property type="entry name" value="GLUTATHIONE HYDROLASE"/>
    <property type="match status" value="1"/>
</dbReference>
<dbReference type="RefSeq" id="WP_104302871.1">
    <property type="nucleotide sequence ID" value="NZ_PSNX01000010.1"/>
</dbReference>
<dbReference type="OrthoDB" id="5297205at2"/>
<dbReference type="SUPFAM" id="SSF56235">
    <property type="entry name" value="N-terminal nucleophile aminohydrolases (Ntn hydrolases)"/>
    <property type="match status" value="1"/>
</dbReference>
<evidence type="ECO:0000256" key="2">
    <source>
        <dbReference type="ARBA" id="ARBA00022679"/>
    </source>
</evidence>
<dbReference type="InterPro" id="IPR043137">
    <property type="entry name" value="GGT_ssub_C"/>
</dbReference>
<dbReference type="InterPro" id="IPR029055">
    <property type="entry name" value="Ntn_hydrolases_N"/>
</dbReference>
<feature type="signal peptide" evidence="6">
    <location>
        <begin position="1"/>
        <end position="21"/>
    </location>
</feature>
<keyword evidence="3" id="KW-0378">Hydrolase</keyword>
<evidence type="ECO:0000256" key="4">
    <source>
        <dbReference type="ARBA" id="ARBA00023145"/>
    </source>
</evidence>
<organism evidence="7 8">
    <name type="scientific">Caldimonas caldifontis</name>
    <dbReference type="NCBI Taxonomy" id="1452508"/>
    <lineage>
        <taxon>Bacteria</taxon>
        <taxon>Pseudomonadati</taxon>
        <taxon>Pseudomonadota</taxon>
        <taxon>Betaproteobacteria</taxon>
        <taxon>Burkholderiales</taxon>
        <taxon>Sphaerotilaceae</taxon>
        <taxon>Caldimonas</taxon>
    </lineage>
</organism>
<gene>
    <name evidence="7" type="ORF">C1704_11500</name>
</gene>
<evidence type="ECO:0000313" key="8">
    <source>
        <dbReference type="Proteomes" id="UP000238605"/>
    </source>
</evidence>
<evidence type="ECO:0000256" key="3">
    <source>
        <dbReference type="ARBA" id="ARBA00022801"/>
    </source>
</evidence>
<protein>
    <submittedName>
        <fullName evidence="7">Gamma-glutamyltransferase</fullName>
    </submittedName>
</protein>
<feature type="region of interest" description="Disordered" evidence="5">
    <location>
        <begin position="386"/>
        <end position="410"/>
    </location>
</feature>
<accession>A0A2S5ST59</accession>
<dbReference type="PRINTS" id="PR01210">
    <property type="entry name" value="GGTRANSPTASE"/>
</dbReference>
<feature type="region of interest" description="Disordered" evidence="5">
    <location>
        <begin position="564"/>
        <end position="598"/>
    </location>
</feature>
<dbReference type="PROSITE" id="PS51257">
    <property type="entry name" value="PROKAR_LIPOPROTEIN"/>
    <property type="match status" value="1"/>
</dbReference>
<name>A0A2S5ST59_9BURK</name>
<dbReference type="EMBL" id="PSNX01000010">
    <property type="protein sequence ID" value="PPE65922.1"/>
    <property type="molecule type" value="Genomic_DNA"/>
</dbReference>
<keyword evidence="6" id="KW-0732">Signal</keyword>
<dbReference type="Gene3D" id="3.60.20.40">
    <property type="match status" value="1"/>
</dbReference>
<dbReference type="Proteomes" id="UP000238605">
    <property type="component" value="Unassembled WGS sequence"/>
</dbReference>
<keyword evidence="8" id="KW-1185">Reference proteome</keyword>
<comment type="similarity">
    <text evidence="1">Belongs to the gamma-glutamyltransferase family.</text>
</comment>
<evidence type="ECO:0000256" key="6">
    <source>
        <dbReference type="SAM" id="SignalP"/>
    </source>
</evidence>
<keyword evidence="2 7" id="KW-0808">Transferase</keyword>
<evidence type="ECO:0000313" key="7">
    <source>
        <dbReference type="EMBL" id="PPE65922.1"/>
    </source>
</evidence>
<dbReference type="GO" id="GO:0016787">
    <property type="term" value="F:hydrolase activity"/>
    <property type="evidence" value="ECO:0007669"/>
    <property type="project" value="UniProtKB-KW"/>
</dbReference>
<dbReference type="Pfam" id="PF01019">
    <property type="entry name" value="G_glu_transpept"/>
    <property type="match status" value="1"/>
</dbReference>
<dbReference type="GO" id="GO:0016740">
    <property type="term" value="F:transferase activity"/>
    <property type="evidence" value="ECO:0007669"/>
    <property type="project" value="UniProtKB-KW"/>
</dbReference>
<dbReference type="InterPro" id="IPR051792">
    <property type="entry name" value="GGT_bact"/>
</dbReference>